<dbReference type="InterPro" id="IPR022175">
    <property type="entry name" value="BCAS3_dom"/>
</dbReference>
<dbReference type="GO" id="GO:0042594">
    <property type="term" value="P:response to starvation"/>
    <property type="evidence" value="ECO:0007669"/>
    <property type="project" value="TreeGrafter"/>
</dbReference>
<evidence type="ECO:0000256" key="4">
    <source>
        <dbReference type="SAM" id="Phobius"/>
    </source>
</evidence>
<dbReference type="SMART" id="SM00320">
    <property type="entry name" value="WD40"/>
    <property type="match status" value="2"/>
</dbReference>
<dbReference type="Pfam" id="PF01501">
    <property type="entry name" value="Glyco_transf_8"/>
    <property type="match status" value="1"/>
</dbReference>
<keyword evidence="4" id="KW-0472">Membrane</keyword>
<feature type="transmembrane region" description="Helical" evidence="4">
    <location>
        <begin position="929"/>
        <end position="948"/>
    </location>
</feature>
<keyword evidence="8" id="KW-1185">Reference proteome</keyword>
<dbReference type="InterPro" id="IPR036322">
    <property type="entry name" value="WD40_repeat_dom_sf"/>
</dbReference>
<organism evidence="7 8">
    <name type="scientific">Sphenostylis stenocarpa</name>
    <dbReference type="NCBI Taxonomy" id="92480"/>
    <lineage>
        <taxon>Eukaryota</taxon>
        <taxon>Viridiplantae</taxon>
        <taxon>Streptophyta</taxon>
        <taxon>Embryophyta</taxon>
        <taxon>Tracheophyta</taxon>
        <taxon>Spermatophyta</taxon>
        <taxon>Magnoliopsida</taxon>
        <taxon>eudicotyledons</taxon>
        <taxon>Gunneridae</taxon>
        <taxon>Pentapetalae</taxon>
        <taxon>rosids</taxon>
        <taxon>fabids</taxon>
        <taxon>Fabales</taxon>
        <taxon>Fabaceae</taxon>
        <taxon>Papilionoideae</taxon>
        <taxon>50 kb inversion clade</taxon>
        <taxon>NPAAA clade</taxon>
        <taxon>indigoferoid/millettioid clade</taxon>
        <taxon>Phaseoleae</taxon>
        <taxon>Sphenostylis</taxon>
    </lineage>
</organism>
<feature type="transmembrane region" description="Helical" evidence="4">
    <location>
        <begin position="987"/>
        <end position="1008"/>
    </location>
</feature>
<dbReference type="Proteomes" id="UP001189624">
    <property type="component" value="Chromosome 11"/>
</dbReference>
<comment type="subcellular location">
    <subcellularLocation>
        <location evidence="1">Preautophagosomal structure</location>
    </subcellularLocation>
</comment>
<evidence type="ECO:0000256" key="1">
    <source>
        <dbReference type="ARBA" id="ARBA00004329"/>
    </source>
</evidence>
<dbReference type="PANTHER" id="PTHR13268:SF7">
    <property type="entry name" value="AUTOPHAGY-RELATED PROTEIN 18F"/>
    <property type="match status" value="1"/>
</dbReference>
<keyword evidence="2" id="KW-0328">Glycosyltransferase</keyword>
<evidence type="ECO:0000313" key="8">
    <source>
        <dbReference type="Proteomes" id="UP001189624"/>
    </source>
</evidence>
<dbReference type="EMBL" id="OY731408">
    <property type="protein sequence ID" value="CAJ1978726.1"/>
    <property type="molecule type" value="Genomic_DNA"/>
</dbReference>
<feature type="transmembrane region" description="Helical" evidence="4">
    <location>
        <begin position="22"/>
        <end position="42"/>
    </location>
</feature>
<dbReference type="GO" id="GO:0000407">
    <property type="term" value="C:phagophore assembly site"/>
    <property type="evidence" value="ECO:0007669"/>
    <property type="project" value="UniProtKB-SubCell"/>
</dbReference>
<name>A0AA86W685_9FABA</name>
<feature type="domain" description="BCAS3 WD40" evidence="6">
    <location>
        <begin position="253"/>
        <end position="547"/>
    </location>
</feature>
<evidence type="ECO:0000259" key="5">
    <source>
        <dbReference type="Pfam" id="PF12490"/>
    </source>
</evidence>
<dbReference type="InterPro" id="IPR015943">
    <property type="entry name" value="WD40/YVTN_repeat-like_dom_sf"/>
</dbReference>
<dbReference type="Gene3D" id="2.130.10.10">
    <property type="entry name" value="YVTN repeat-like/Quinoprotein amine dehydrogenase"/>
    <property type="match status" value="1"/>
</dbReference>
<feature type="domain" description="BCAS3" evidence="5">
    <location>
        <begin position="692"/>
        <end position="837"/>
    </location>
</feature>
<dbReference type="FunFam" id="2.130.10.10:FF:001427">
    <property type="entry name" value="Breast carcinoma-amplified sequence 3"/>
    <property type="match status" value="1"/>
</dbReference>
<accession>A0AA86W685</accession>
<dbReference type="InterPro" id="IPR002495">
    <property type="entry name" value="Glyco_trans_8"/>
</dbReference>
<dbReference type="GO" id="GO:0016757">
    <property type="term" value="F:glycosyltransferase activity"/>
    <property type="evidence" value="ECO:0007669"/>
    <property type="project" value="UniProtKB-KW"/>
</dbReference>
<evidence type="ECO:0000313" key="7">
    <source>
        <dbReference type="EMBL" id="CAJ1978726.1"/>
    </source>
</evidence>
<dbReference type="SUPFAM" id="SSF53448">
    <property type="entry name" value="Nucleotide-diphospho-sugar transferases"/>
    <property type="match status" value="1"/>
</dbReference>
<protein>
    <submittedName>
        <fullName evidence="7">Uncharacterized protein</fullName>
    </submittedName>
</protein>
<dbReference type="Pfam" id="PF21034">
    <property type="entry name" value="BCAS3_WD40"/>
    <property type="match status" value="2"/>
</dbReference>
<keyword evidence="4" id="KW-0812">Transmembrane</keyword>
<dbReference type="CDD" id="cd06429">
    <property type="entry name" value="GT8_like_1"/>
    <property type="match status" value="1"/>
</dbReference>
<dbReference type="InterPro" id="IPR048382">
    <property type="entry name" value="BCAS3_WD40"/>
</dbReference>
<evidence type="ECO:0000256" key="3">
    <source>
        <dbReference type="ARBA" id="ARBA00022679"/>
    </source>
</evidence>
<keyword evidence="4" id="KW-1133">Transmembrane helix</keyword>
<evidence type="ECO:0000259" key="6">
    <source>
        <dbReference type="Pfam" id="PF21034"/>
    </source>
</evidence>
<feature type="domain" description="BCAS3 WD40" evidence="6">
    <location>
        <begin position="155"/>
        <end position="216"/>
    </location>
</feature>
<dbReference type="SUPFAM" id="SSF50978">
    <property type="entry name" value="WD40 repeat-like"/>
    <property type="match status" value="1"/>
</dbReference>
<evidence type="ECO:0000256" key="2">
    <source>
        <dbReference type="ARBA" id="ARBA00022676"/>
    </source>
</evidence>
<dbReference type="InterPro" id="IPR001680">
    <property type="entry name" value="WD40_rpt"/>
</dbReference>
<sequence>MGTLVTSAKGVMIEFKGEFEELVVNLLYLCVWIAAIFISLIFGMSRNDAQKQGHLLGGVTTGSGGKTNSNGFIPSSFRTLSGYLKSVSSGASTVARSAAASFASSILDKHGDPDRDQASRSSIIGVYGLWLLDLIFVIWAGFDILEGQGGVVLQVLLLGYWSGFQVWNVDDSNNVCDLVSRHDGPVSFMQMVPSPIVSNRLVDKFADKRPLLAVCMDDLLAGRGKIEDELVATCNGSTLNHHDQVNGNYLSTTVHFYSMRSQSYVHALKFRSAVYSVRCSSRVVAVSLATQIHCFSPTTLVREYILLTNPVVMSCPGSGGIGFGPLAVGPRWLAYSGSPSVIATSGRVSPQHLTPSASFPSFSSNGSLFAHYAKQSSKHLASGIVTLGDMGYKKLSSYCSELLPDNNGSIQCVNSSPKGNGIIHGHSTDVENIGMVIVRDIVSKNVIAQFRAHKSPISALCFDPSGTILVTASVQGHNINVFKIMPGYKRVSASDAGPSYVHLYRLQRGLTNAVIQDISFSVDSRWIMISSSRGTSHLFAINPQGGPVNILSCDNSSTEKDGGLKVMTDQAVQWPHSSALEICKQQSLCAAGSPITLSVVSRIRNGSNGWRSSVTGAAAAAAATTRMSSISGAIASTFHNMEGRSTLYVNGNYSKEKYHLLVFSSTCSMIQYALRTNNCEDSGVASGLMPGYESAPMTDARVVIEPIKKWNISRRHSCREEEENIDIYGENEVSDINRVYTEEVKDNIISPKMKNVSVKLNFCSEKEHHLFISEAELQMHEGKAPLWAKYEIYFHSVAKEATSMMDGETASGGEFEIEKIPTRVIEARYKDLVPNFDCIQTSKFQHTRTPAVDKFNEQYLHQNSKLFEKGRISPRSLSGSPCCMTNSGGNIAEFKSGIEGNEWGDGFIPPETEGLSLIKELKLLVEEEGLQAVLVFPLFGVALLCCVLDKMLLQISPSLRHVTVLPGKGLKEFIKVTVASRRLSYRMLFYSLLFFTFLLRFVFVLTAVDNIDGENKCSSIGCLGKKLRPKILGRSLESNVPEVISGILDQPLGKDELEGRTDIPQTLEEFMIQMKEGGYDAKTFAIKLREMVTLMEQRTREAKVQEYLYRHVASSSIPKQLHCLGLKLANEHTNNAAARLQLPSAELVPALVDNNYFHFVLASDNVLAASVVATSLVRNSLRPQKVVLHIITDRKTYYPMQAWFSLHPLSPAIIEVKALHHFDWFTKGKVPVLEAMEKDQTVRSQFRGGSSAIVTNPTEKPKVIAAKLQTLSPKYNSVMNHIRIHLPELFSSLNKVVFLDDDIVVQTDLSPLWDIDMNGKVNGAVETCSGEDKYVMSKRLKSYLNFSHPLISQNFDPNECAWAYGMNIFDLDAWRKTNISSTYHYWVEQNIKSDLSLWQLGTLPPGLIAFHGHVHTIDPFWHMLGLGYQESTSFADAESAGVIHFNGRAKPWLDIAFPHLRPLWTKYIDFADYFIKSCHIKAL</sequence>
<dbReference type="Pfam" id="PF12490">
    <property type="entry name" value="BCAS3"/>
    <property type="match status" value="1"/>
</dbReference>
<gene>
    <name evidence="7" type="ORF">AYBTSS11_LOCUS30926</name>
</gene>
<feature type="transmembrane region" description="Helical" evidence="4">
    <location>
        <begin position="124"/>
        <end position="142"/>
    </location>
</feature>
<dbReference type="InterPro" id="IPR045142">
    <property type="entry name" value="BCAS3-like"/>
</dbReference>
<reference evidence="7" key="1">
    <citation type="submission" date="2023-10" db="EMBL/GenBank/DDBJ databases">
        <authorList>
            <person name="Domelevo Entfellner J.-B."/>
        </authorList>
    </citation>
    <scope>NUCLEOTIDE SEQUENCE</scope>
</reference>
<dbReference type="Gramene" id="rna-AYBTSS11_LOCUS30926">
    <property type="protein sequence ID" value="CAJ1978726.1"/>
    <property type="gene ID" value="gene-AYBTSS11_LOCUS30926"/>
</dbReference>
<dbReference type="Gene3D" id="3.90.550.10">
    <property type="entry name" value="Spore Coat Polysaccharide Biosynthesis Protein SpsA, Chain A"/>
    <property type="match status" value="1"/>
</dbReference>
<proteinExistence type="predicted"/>
<dbReference type="InterPro" id="IPR029044">
    <property type="entry name" value="Nucleotide-diphossugar_trans"/>
</dbReference>
<dbReference type="PANTHER" id="PTHR13268">
    <property type="entry name" value="BREAST CARCINOMA AMPLIFIED SEQUENCE 3"/>
    <property type="match status" value="1"/>
</dbReference>
<keyword evidence="3" id="KW-0808">Transferase</keyword>
<dbReference type="GO" id="GO:0006914">
    <property type="term" value="P:autophagy"/>
    <property type="evidence" value="ECO:0007669"/>
    <property type="project" value="InterPro"/>
</dbReference>